<feature type="region of interest" description="Disordered" evidence="4">
    <location>
        <begin position="157"/>
        <end position="186"/>
    </location>
</feature>
<feature type="compositionally biased region" description="Basic and acidic residues" evidence="4">
    <location>
        <begin position="1"/>
        <end position="10"/>
    </location>
</feature>
<evidence type="ECO:0000313" key="8">
    <source>
        <dbReference type="Proteomes" id="UP001597362"/>
    </source>
</evidence>
<evidence type="ECO:0000256" key="1">
    <source>
        <dbReference type="ARBA" id="ARBA00022670"/>
    </source>
</evidence>
<sequence length="533" mass="57706">MDEYNKKDENNNLTNDINNDTNNDTNKDRNDNSDQHAEQPNSSSTYYYAYGSSLNNRNHRPEQMTEGEPVSRDEQLRTVKAEINPATPPPPLTQQQSSGTRPFTTSGTMNNGNWKVAAPPKRRSFASYFIAFLAGALVVGGLMYTADVRNWFGGNTPSATQEAQRPQTVDNSGGDTPASGGTAVTSNFNLPSNISQLFQQSSPAVVKIETFEQRQAQRRGASLFDDPFFRQFFGDNYVIPEETEQGGRVQTGIGTGFIFESDGYILTNQHVVGESSEILVTIQGHEEPLKAKLLGASYELDLAVIKVEGAEANSFPTLPLGSSDDIGIGDWVVAIGNPYGFDHTTTVGVISAKERPIDIADPQGDRHYKHLLQTDASINPGNSGGPLLNLAGEVVGINTAVSAQAQGIGFAIPTSTVQNVLADLKAGNEIAKEPAPFVGIQGETVNEEIVQQFGLKNVTGSIIVNVIYNSPAYKAGLKQYDIITSVNGTSYKTYPELQKAITELQVGEVAKFEIIRQGEVEVIEVEIGDMNKM</sequence>
<dbReference type="EMBL" id="JBHUHO010000046">
    <property type="protein sequence ID" value="MFD2117658.1"/>
    <property type="molecule type" value="Genomic_DNA"/>
</dbReference>
<dbReference type="PANTHER" id="PTHR43343">
    <property type="entry name" value="PEPTIDASE S12"/>
    <property type="match status" value="1"/>
</dbReference>
<keyword evidence="2" id="KW-0378">Hydrolase</keyword>
<evidence type="ECO:0000256" key="4">
    <source>
        <dbReference type="SAM" id="MobiDB-lite"/>
    </source>
</evidence>
<dbReference type="InterPro" id="IPR036034">
    <property type="entry name" value="PDZ_sf"/>
</dbReference>
<accession>A0ABW4YQ49</accession>
<reference evidence="8" key="1">
    <citation type="journal article" date="2019" name="Int. J. Syst. Evol. Microbiol.">
        <title>The Global Catalogue of Microorganisms (GCM) 10K type strain sequencing project: providing services to taxonomists for standard genome sequencing and annotation.</title>
        <authorList>
            <consortium name="The Broad Institute Genomics Platform"/>
            <consortium name="The Broad Institute Genome Sequencing Center for Infectious Disease"/>
            <person name="Wu L."/>
            <person name="Ma J."/>
        </authorList>
    </citation>
    <scope>NUCLEOTIDE SEQUENCE [LARGE SCALE GENOMIC DNA]</scope>
    <source>
        <strain evidence="8">GH52</strain>
    </source>
</reference>
<dbReference type="RefSeq" id="WP_377774906.1">
    <property type="nucleotide sequence ID" value="NZ_JBHUHO010000046.1"/>
</dbReference>
<keyword evidence="5" id="KW-1133">Transmembrane helix</keyword>
<protein>
    <submittedName>
        <fullName evidence="7">Trypsin-like peptidase domain-containing protein</fullName>
    </submittedName>
</protein>
<dbReference type="SUPFAM" id="SSF50156">
    <property type="entry name" value="PDZ domain-like"/>
    <property type="match status" value="1"/>
</dbReference>
<keyword evidence="3" id="KW-0720">Serine protease</keyword>
<feature type="domain" description="PDZ" evidence="6">
    <location>
        <begin position="451"/>
        <end position="518"/>
    </location>
</feature>
<feature type="compositionally biased region" description="Polar residues" evidence="4">
    <location>
        <begin position="157"/>
        <end position="174"/>
    </location>
</feature>
<feature type="compositionally biased region" description="Polar residues" evidence="4">
    <location>
        <begin position="97"/>
        <end position="113"/>
    </location>
</feature>
<feature type="transmembrane region" description="Helical" evidence="5">
    <location>
        <begin position="125"/>
        <end position="146"/>
    </location>
</feature>
<keyword evidence="8" id="KW-1185">Reference proteome</keyword>
<dbReference type="Gene3D" id="2.40.10.120">
    <property type="match status" value="1"/>
</dbReference>
<dbReference type="InterPro" id="IPR051201">
    <property type="entry name" value="Chloro_Bact_Ser_Proteases"/>
</dbReference>
<dbReference type="Gene3D" id="2.30.42.10">
    <property type="match status" value="1"/>
</dbReference>
<dbReference type="PANTHER" id="PTHR43343:SF3">
    <property type="entry name" value="PROTEASE DO-LIKE 8, CHLOROPLASTIC"/>
    <property type="match status" value="1"/>
</dbReference>
<dbReference type="Proteomes" id="UP001597362">
    <property type="component" value="Unassembled WGS sequence"/>
</dbReference>
<feature type="compositionally biased region" description="Low complexity" evidence="4">
    <location>
        <begin position="42"/>
        <end position="53"/>
    </location>
</feature>
<comment type="caution">
    <text evidence="7">The sequence shown here is derived from an EMBL/GenBank/DDBJ whole genome shotgun (WGS) entry which is preliminary data.</text>
</comment>
<keyword evidence="5" id="KW-0812">Transmembrane</keyword>
<dbReference type="Pfam" id="PF13365">
    <property type="entry name" value="Trypsin_2"/>
    <property type="match status" value="1"/>
</dbReference>
<evidence type="ECO:0000313" key="7">
    <source>
        <dbReference type="EMBL" id="MFD2117658.1"/>
    </source>
</evidence>
<feature type="compositionally biased region" description="Basic and acidic residues" evidence="4">
    <location>
        <begin position="25"/>
        <end position="37"/>
    </location>
</feature>
<dbReference type="Pfam" id="PF13180">
    <property type="entry name" value="PDZ_2"/>
    <property type="match status" value="1"/>
</dbReference>
<dbReference type="SUPFAM" id="SSF50494">
    <property type="entry name" value="Trypsin-like serine proteases"/>
    <property type="match status" value="1"/>
</dbReference>
<dbReference type="InterPro" id="IPR009003">
    <property type="entry name" value="Peptidase_S1_PA"/>
</dbReference>
<feature type="region of interest" description="Disordered" evidence="4">
    <location>
        <begin position="1"/>
        <end position="115"/>
    </location>
</feature>
<keyword evidence="1" id="KW-0645">Protease</keyword>
<proteinExistence type="predicted"/>
<evidence type="ECO:0000256" key="3">
    <source>
        <dbReference type="ARBA" id="ARBA00022825"/>
    </source>
</evidence>
<name>A0ABW4YQ49_9BACL</name>
<dbReference type="SMART" id="SM00228">
    <property type="entry name" value="PDZ"/>
    <property type="match status" value="1"/>
</dbReference>
<dbReference type="InterPro" id="IPR001478">
    <property type="entry name" value="PDZ"/>
</dbReference>
<keyword evidence="5" id="KW-0472">Membrane</keyword>
<evidence type="ECO:0000256" key="2">
    <source>
        <dbReference type="ARBA" id="ARBA00022801"/>
    </source>
</evidence>
<feature type="compositionally biased region" description="Basic and acidic residues" evidence="4">
    <location>
        <begin position="59"/>
        <end position="80"/>
    </location>
</feature>
<evidence type="ECO:0000259" key="6">
    <source>
        <dbReference type="SMART" id="SM00228"/>
    </source>
</evidence>
<evidence type="ECO:0000256" key="5">
    <source>
        <dbReference type="SAM" id="Phobius"/>
    </source>
</evidence>
<dbReference type="PRINTS" id="PR00834">
    <property type="entry name" value="PROTEASES2C"/>
</dbReference>
<dbReference type="InterPro" id="IPR001940">
    <property type="entry name" value="Peptidase_S1C"/>
</dbReference>
<feature type="compositionally biased region" description="Low complexity" evidence="4">
    <location>
        <begin position="11"/>
        <end position="24"/>
    </location>
</feature>
<gene>
    <name evidence="7" type="ORF">ACFSJH_18170</name>
</gene>
<organism evidence="7 8">
    <name type="scientific">Paenibacillus yanchengensis</name>
    <dbReference type="NCBI Taxonomy" id="2035833"/>
    <lineage>
        <taxon>Bacteria</taxon>
        <taxon>Bacillati</taxon>
        <taxon>Bacillota</taxon>
        <taxon>Bacilli</taxon>
        <taxon>Bacillales</taxon>
        <taxon>Paenibacillaceae</taxon>
        <taxon>Paenibacillus</taxon>
    </lineage>
</organism>